<evidence type="ECO:0000313" key="1">
    <source>
        <dbReference type="EMBL" id="MBB1087043.1"/>
    </source>
</evidence>
<organism evidence="1 2">
    <name type="scientific">Marilutibacter penaei</name>
    <dbReference type="NCBI Taxonomy" id="2759900"/>
    <lineage>
        <taxon>Bacteria</taxon>
        <taxon>Pseudomonadati</taxon>
        <taxon>Pseudomonadota</taxon>
        <taxon>Gammaproteobacteria</taxon>
        <taxon>Lysobacterales</taxon>
        <taxon>Lysobacteraceae</taxon>
        <taxon>Marilutibacter</taxon>
    </lineage>
</organism>
<keyword evidence="2" id="KW-1185">Reference proteome</keyword>
<dbReference type="EMBL" id="JACHTE010000001">
    <property type="protein sequence ID" value="MBB1087043.1"/>
    <property type="molecule type" value="Genomic_DNA"/>
</dbReference>
<name>A0A7W3U181_9GAMM</name>
<protein>
    <submittedName>
        <fullName evidence="1">Uncharacterized protein</fullName>
    </submittedName>
</protein>
<proteinExistence type="predicted"/>
<comment type="caution">
    <text evidence="1">The sequence shown here is derived from an EMBL/GenBank/DDBJ whole genome shotgun (WGS) entry which is preliminary data.</text>
</comment>
<dbReference type="AlphaFoldDB" id="A0A7W3U181"/>
<dbReference type="Proteomes" id="UP000552587">
    <property type="component" value="Unassembled WGS sequence"/>
</dbReference>
<sequence>METETIDIRVEDRRDTGHPVTAAIAIGSLATMQQPALLSDLAFSNHVVGNDLGAKSQLAHQDAMNRLRQGIVAGAVARVQGPGPGTARAAVDVLTGNALAQEIADLKAAVDAFGTRP</sequence>
<evidence type="ECO:0000313" key="2">
    <source>
        <dbReference type="Proteomes" id="UP000552587"/>
    </source>
</evidence>
<gene>
    <name evidence="1" type="ORF">H4F99_00920</name>
</gene>
<dbReference type="RefSeq" id="WP_182667832.1">
    <property type="nucleotide sequence ID" value="NZ_JACHTE010000001.1"/>
</dbReference>
<accession>A0A7W3U181</accession>
<reference evidence="1 2" key="1">
    <citation type="submission" date="2020-07" db="EMBL/GenBank/DDBJ databases">
        <authorList>
            <person name="Xu S."/>
            <person name="Li A."/>
        </authorList>
    </citation>
    <scope>NUCLEOTIDE SEQUENCE [LARGE SCALE GENOMIC DNA]</scope>
    <source>
        <strain evidence="1 2">SG-8</strain>
    </source>
</reference>